<dbReference type="KEGG" id="mend:L6E24_12895"/>
<dbReference type="GeneID" id="74308615"/>
<feature type="transmembrane region" description="Helical" evidence="1">
    <location>
        <begin position="226"/>
        <end position="243"/>
    </location>
</feature>
<keyword evidence="3" id="KW-1185">Reference proteome</keyword>
<proteinExistence type="predicted"/>
<feature type="transmembrane region" description="Helical" evidence="1">
    <location>
        <begin position="12"/>
        <end position="31"/>
    </location>
</feature>
<feature type="transmembrane region" description="Helical" evidence="1">
    <location>
        <begin position="255"/>
        <end position="275"/>
    </location>
</feature>
<feature type="transmembrane region" description="Helical" evidence="1">
    <location>
        <begin position="388"/>
        <end position="409"/>
    </location>
</feature>
<feature type="transmembrane region" description="Helical" evidence="1">
    <location>
        <begin position="90"/>
        <end position="112"/>
    </location>
</feature>
<evidence type="ECO:0000313" key="2">
    <source>
        <dbReference type="EMBL" id="UUX92234.1"/>
    </source>
</evidence>
<feature type="transmembrane region" description="Helical" evidence="1">
    <location>
        <begin position="357"/>
        <end position="376"/>
    </location>
</feature>
<sequence length="523" mass="59798">MDLYRSKISRKLFIKLFIIIISLSVLMRAYYMLRYNFLVLDNDAIGITKTIASIELSGRIHPDIGYIYSNGFGYQLYSLTASLLSNIPVLNYQLCVRPLLGTVTPIVSFLFFSTYLKERRIVLVSILLLLVSPIILFETTRASHMFMDISFLLLSFYLLKKYLDCNNKQWLLLLIPVLICLGITNIFMALIINIGLAVTILVKNYSEKYFPSKITDIKGEKSDHNNIFLIFIMFIILSFVSIYTHPVMFSMSMHVLDTIISIGSSLSSISTPVAYTYVTSAWKSPLLYWTVIVIYNITILPLSLISFTYLLYNIFIKKNPISTEKISMIAVFGIMGLLVVVSIIIDFIGAGGIGSNLQLRITTLIIPFSIVIIGFHSQLDPVSLIHKIFYNNSVIFIFLLFIIGSMLYITADPLVSNSWRYTNSNEINSMYWLENQLDEQMTVWEGDNIVTGSRYAMAYDLFMPFSSDRKLIFVPASMEPKYYLISKITSDHYADSEISIASLKYFDLIFENGDSKYFTIFKK</sequence>
<feature type="transmembrane region" description="Helical" evidence="1">
    <location>
        <begin position="143"/>
        <end position="159"/>
    </location>
</feature>
<keyword evidence="1" id="KW-0812">Transmembrane</keyword>
<name>A0A9E7TJW8_9EURY</name>
<keyword evidence="1" id="KW-1133">Transmembrane helix</keyword>
<reference evidence="2" key="1">
    <citation type="submission" date="2022-04" db="EMBL/GenBank/DDBJ databases">
        <title>Complete genome of Methanoplanus endosymbiosus DSM 3599.</title>
        <authorList>
            <person name="Chen S.-C."/>
            <person name="You Y.-T."/>
            <person name="Zhou Y.-Z."/>
            <person name="Lai M.-C."/>
        </authorList>
    </citation>
    <scope>NUCLEOTIDE SEQUENCE</scope>
    <source>
        <strain evidence="2">DSM 3599</strain>
    </source>
</reference>
<protein>
    <submittedName>
        <fullName evidence="2">Uncharacterized protein</fullName>
    </submittedName>
</protein>
<feature type="transmembrane region" description="Helical" evidence="1">
    <location>
        <begin position="121"/>
        <end position="137"/>
    </location>
</feature>
<dbReference type="Proteomes" id="UP001060368">
    <property type="component" value="Chromosome"/>
</dbReference>
<dbReference type="EMBL" id="CP096115">
    <property type="protein sequence ID" value="UUX92234.1"/>
    <property type="molecule type" value="Genomic_DNA"/>
</dbReference>
<evidence type="ECO:0000313" key="3">
    <source>
        <dbReference type="Proteomes" id="UP001060368"/>
    </source>
</evidence>
<dbReference type="AlphaFoldDB" id="A0A9E7TJW8"/>
<feature type="transmembrane region" description="Helical" evidence="1">
    <location>
        <begin position="326"/>
        <end position="345"/>
    </location>
</feature>
<gene>
    <name evidence="2" type="ORF">L6E24_12895</name>
</gene>
<dbReference type="RefSeq" id="WP_257742383.1">
    <property type="nucleotide sequence ID" value="NZ_CP096115.1"/>
</dbReference>
<accession>A0A9E7TJW8</accession>
<organism evidence="2 3">
    <name type="scientific">Methanoplanus endosymbiosus</name>
    <dbReference type="NCBI Taxonomy" id="33865"/>
    <lineage>
        <taxon>Archaea</taxon>
        <taxon>Methanobacteriati</taxon>
        <taxon>Methanobacteriota</taxon>
        <taxon>Stenosarchaea group</taxon>
        <taxon>Methanomicrobia</taxon>
        <taxon>Methanomicrobiales</taxon>
        <taxon>Methanomicrobiaceae</taxon>
        <taxon>Methanoplanus</taxon>
    </lineage>
</organism>
<evidence type="ECO:0000256" key="1">
    <source>
        <dbReference type="SAM" id="Phobius"/>
    </source>
</evidence>
<feature type="transmembrane region" description="Helical" evidence="1">
    <location>
        <begin position="171"/>
        <end position="202"/>
    </location>
</feature>
<keyword evidence="1" id="KW-0472">Membrane</keyword>
<feature type="transmembrane region" description="Helical" evidence="1">
    <location>
        <begin position="287"/>
        <end position="314"/>
    </location>
</feature>